<evidence type="ECO:0000313" key="4">
    <source>
        <dbReference type="Proteomes" id="UP000521943"/>
    </source>
</evidence>
<feature type="coiled-coil region" evidence="1">
    <location>
        <begin position="161"/>
        <end position="188"/>
    </location>
</feature>
<dbReference type="AlphaFoldDB" id="A0A8H6HYK2"/>
<keyword evidence="1" id="KW-0175">Coiled coil</keyword>
<sequence>MNDTLADRDSVHRLFTDMAKSLNPEAKEEATDVGPSTGKRPKVTSGRMKLGTIVTMEASGKSTGTKVTSLQQISKRKAEVKSEASTTRLMVRRAPTPTNDIKTGAARVPRSRGAESLLTNLTSTLDPNVQAARAEERSARGMQATQNLSLSSQLRETQYLIENFRFQLSDAERRCAAAERRADKYEMMAMIQRPQPQYQVSRPPPTAGHSVQWVHPMTPPPMRHLTPETRILRPQASLFSVFESRINLASRCNMTS</sequence>
<evidence type="ECO:0000313" key="3">
    <source>
        <dbReference type="EMBL" id="KAF6754156.1"/>
    </source>
</evidence>
<reference evidence="3 4" key="1">
    <citation type="submission" date="2020-07" db="EMBL/GenBank/DDBJ databases">
        <title>Comparative genomics of pyrophilous fungi reveals a link between fire events and developmental genes.</title>
        <authorList>
            <consortium name="DOE Joint Genome Institute"/>
            <person name="Steindorff A.S."/>
            <person name="Carver A."/>
            <person name="Calhoun S."/>
            <person name="Stillman K."/>
            <person name="Liu H."/>
            <person name="Lipzen A."/>
            <person name="Pangilinan J."/>
            <person name="Labutti K."/>
            <person name="Bruns T.D."/>
            <person name="Grigoriev I.V."/>
        </authorList>
    </citation>
    <scope>NUCLEOTIDE SEQUENCE [LARGE SCALE GENOMIC DNA]</scope>
    <source>
        <strain evidence="3 4">CBS 144469</strain>
    </source>
</reference>
<accession>A0A8H6HYK2</accession>
<name>A0A8H6HYK2_9AGAR</name>
<evidence type="ECO:0000256" key="2">
    <source>
        <dbReference type="SAM" id="MobiDB-lite"/>
    </source>
</evidence>
<dbReference type="EMBL" id="JACGCI010000036">
    <property type="protein sequence ID" value="KAF6754156.1"/>
    <property type="molecule type" value="Genomic_DNA"/>
</dbReference>
<comment type="caution">
    <text evidence="3">The sequence shown here is derived from an EMBL/GenBank/DDBJ whole genome shotgun (WGS) entry which is preliminary data.</text>
</comment>
<proteinExistence type="predicted"/>
<evidence type="ECO:0000256" key="1">
    <source>
        <dbReference type="SAM" id="Coils"/>
    </source>
</evidence>
<organism evidence="3 4">
    <name type="scientific">Ephemerocybe angulata</name>
    <dbReference type="NCBI Taxonomy" id="980116"/>
    <lineage>
        <taxon>Eukaryota</taxon>
        <taxon>Fungi</taxon>
        <taxon>Dikarya</taxon>
        <taxon>Basidiomycota</taxon>
        <taxon>Agaricomycotina</taxon>
        <taxon>Agaricomycetes</taxon>
        <taxon>Agaricomycetidae</taxon>
        <taxon>Agaricales</taxon>
        <taxon>Agaricineae</taxon>
        <taxon>Psathyrellaceae</taxon>
        <taxon>Ephemerocybe</taxon>
    </lineage>
</organism>
<dbReference type="Proteomes" id="UP000521943">
    <property type="component" value="Unassembled WGS sequence"/>
</dbReference>
<feature type="region of interest" description="Disordered" evidence="2">
    <location>
        <begin position="19"/>
        <end position="44"/>
    </location>
</feature>
<gene>
    <name evidence="3" type="ORF">DFP72DRAFT_1068985</name>
</gene>
<keyword evidence="4" id="KW-1185">Reference proteome</keyword>
<protein>
    <submittedName>
        <fullName evidence="3">Uncharacterized protein</fullName>
    </submittedName>
</protein>